<dbReference type="RefSeq" id="WP_179641905.1">
    <property type="nucleotide sequence ID" value="NZ_BAAAYY010000002.1"/>
</dbReference>
<gene>
    <name evidence="3" type="ORF">HDA32_000857</name>
</gene>
<keyword evidence="1" id="KW-0472">Membrane</keyword>
<comment type="caution">
    <text evidence="3">The sequence shown here is derived from an EMBL/GenBank/DDBJ whole genome shotgun (WGS) entry which is preliminary data.</text>
</comment>
<keyword evidence="1" id="KW-1133">Transmembrane helix</keyword>
<evidence type="ECO:0000313" key="4">
    <source>
        <dbReference type="Proteomes" id="UP000589036"/>
    </source>
</evidence>
<evidence type="ECO:0000256" key="1">
    <source>
        <dbReference type="SAM" id="Phobius"/>
    </source>
</evidence>
<dbReference type="Pfam" id="PF03779">
    <property type="entry name" value="SPW"/>
    <property type="match status" value="1"/>
</dbReference>
<evidence type="ECO:0000259" key="2">
    <source>
        <dbReference type="Pfam" id="PF03779"/>
    </source>
</evidence>
<feature type="domain" description="SPW repeat-containing integral membrane" evidence="2">
    <location>
        <begin position="5"/>
        <end position="99"/>
    </location>
</feature>
<feature type="transmembrane region" description="Helical" evidence="1">
    <location>
        <begin position="29"/>
        <end position="47"/>
    </location>
</feature>
<dbReference type="EMBL" id="JACCCC010000001">
    <property type="protein sequence ID" value="NYE45737.1"/>
    <property type="molecule type" value="Genomic_DNA"/>
</dbReference>
<accession>A0A852TR12</accession>
<dbReference type="InterPro" id="IPR005530">
    <property type="entry name" value="SPW"/>
</dbReference>
<keyword evidence="1" id="KW-0812">Transmembrane</keyword>
<dbReference type="AlphaFoldDB" id="A0A852TR12"/>
<feature type="transmembrane region" description="Helical" evidence="1">
    <location>
        <begin position="84"/>
        <end position="104"/>
    </location>
</feature>
<reference evidence="3 4" key="1">
    <citation type="submission" date="2020-07" db="EMBL/GenBank/DDBJ databases">
        <title>Sequencing the genomes of 1000 actinobacteria strains.</title>
        <authorList>
            <person name="Klenk H.-P."/>
        </authorList>
    </citation>
    <scope>NUCLEOTIDE SEQUENCE [LARGE SCALE GENOMIC DNA]</scope>
    <source>
        <strain evidence="3 4">CXB654</strain>
    </source>
</reference>
<sequence length="115" mass="12075">MKGRWDDWGVVVAGVAAAVSWIWHGMLGIGAASMVLLGVLMVLTAVMSITRPGLITTEAVTLVLGVLMFLTPWLFGFADTAPAAWTGWVVGAVVVVMGLIGLPLSNAVHRRAVPH</sequence>
<feature type="transmembrane region" description="Helical" evidence="1">
    <location>
        <begin position="59"/>
        <end position="78"/>
    </location>
</feature>
<name>A0A852TR12_9ACTN</name>
<evidence type="ECO:0000313" key="3">
    <source>
        <dbReference type="EMBL" id="NYE45737.1"/>
    </source>
</evidence>
<protein>
    <recommendedName>
        <fullName evidence="2">SPW repeat-containing integral membrane domain-containing protein</fullName>
    </recommendedName>
</protein>
<organism evidence="3 4">
    <name type="scientific">Spinactinospora alkalitolerans</name>
    <dbReference type="NCBI Taxonomy" id="687207"/>
    <lineage>
        <taxon>Bacteria</taxon>
        <taxon>Bacillati</taxon>
        <taxon>Actinomycetota</taxon>
        <taxon>Actinomycetes</taxon>
        <taxon>Streptosporangiales</taxon>
        <taxon>Nocardiopsidaceae</taxon>
        <taxon>Spinactinospora</taxon>
    </lineage>
</organism>
<keyword evidence="4" id="KW-1185">Reference proteome</keyword>
<dbReference type="Proteomes" id="UP000589036">
    <property type="component" value="Unassembled WGS sequence"/>
</dbReference>
<proteinExistence type="predicted"/>